<feature type="domain" description="CUB" evidence="6">
    <location>
        <begin position="22"/>
        <end position="142"/>
    </location>
</feature>
<dbReference type="SUPFAM" id="SSF49854">
    <property type="entry name" value="Spermadhesin, CUB domain"/>
    <property type="match status" value="12"/>
</dbReference>
<feature type="domain" description="CUB" evidence="6">
    <location>
        <begin position="1030"/>
        <end position="1142"/>
    </location>
</feature>
<dbReference type="Gene3D" id="2.60.120.290">
    <property type="entry name" value="Spermadhesin, CUB domain"/>
    <property type="match status" value="12"/>
</dbReference>
<keyword evidence="4" id="KW-0472">Membrane</keyword>
<feature type="domain" description="CUB" evidence="6">
    <location>
        <begin position="1297"/>
        <end position="1410"/>
    </location>
</feature>
<reference evidence="7 8" key="1">
    <citation type="journal article" date="2018" name="Sci. Rep.">
        <title>Comparative analysis of the Pocillopora damicornis genome highlights role of immune system in coral evolution.</title>
        <authorList>
            <person name="Cunning R."/>
            <person name="Bay R.A."/>
            <person name="Gillette P."/>
            <person name="Baker A.C."/>
            <person name="Traylor-Knowles N."/>
        </authorList>
    </citation>
    <scope>NUCLEOTIDE SEQUENCE [LARGE SCALE GENOMIC DNA]</scope>
    <source>
        <strain evidence="7">RSMAS</strain>
        <tissue evidence="7">Whole animal</tissue>
    </source>
</reference>
<feature type="domain" description="CUB" evidence="6">
    <location>
        <begin position="913"/>
        <end position="1024"/>
    </location>
</feature>
<dbReference type="EMBL" id="RCHS01003667">
    <property type="protein sequence ID" value="RMX40329.1"/>
    <property type="molecule type" value="Genomic_DNA"/>
</dbReference>
<keyword evidence="4" id="KW-1133">Transmembrane helix</keyword>
<feature type="non-terminal residue" evidence="7">
    <location>
        <position position="1850"/>
    </location>
</feature>
<keyword evidence="1" id="KW-0677">Repeat</keyword>
<evidence type="ECO:0000256" key="4">
    <source>
        <dbReference type="SAM" id="Phobius"/>
    </source>
</evidence>
<feature type="domain" description="CUB" evidence="6">
    <location>
        <begin position="1417"/>
        <end position="1539"/>
    </location>
</feature>
<feature type="domain" description="CUB" evidence="6">
    <location>
        <begin position="401"/>
        <end position="524"/>
    </location>
</feature>
<dbReference type="PANTHER" id="PTHR24251">
    <property type="entry name" value="OVOCHYMASE-RELATED"/>
    <property type="match status" value="1"/>
</dbReference>
<dbReference type="Proteomes" id="UP000275408">
    <property type="component" value="Unassembled WGS sequence"/>
</dbReference>
<protein>
    <recommendedName>
        <fullName evidence="6">CUB domain-containing protein</fullName>
    </recommendedName>
</protein>
<evidence type="ECO:0000256" key="5">
    <source>
        <dbReference type="SAM" id="SignalP"/>
    </source>
</evidence>
<evidence type="ECO:0000259" key="6">
    <source>
        <dbReference type="PROSITE" id="PS01180"/>
    </source>
</evidence>
<keyword evidence="8" id="KW-1185">Reference proteome</keyword>
<proteinExistence type="predicted"/>
<evidence type="ECO:0000313" key="7">
    <source>
        <dbReference type="EMBL" id="RMX40329.1"/>
    </source>
</evidence>
<feature type="signal peptide" evidence="5">
    <location>
        <begin position="1"/>
        <end position="19"/>
    </location>
</feature>
<feature type="domain" description="CUB" evidence="6">
    <location>
        <begin position="533"/>
        <end position="655"/>
    </location>
</feature>
<dbReference type="FunFam" id="2.60.120.290:FF:000005">
    <property type="entry name" value="Procollagen C-endopeptidase enhancer 1"/>
    <property type="match status" value="2"/>
</dbReference>
<comment type="caution">
    <text evidence="7">The sequence shown here is derived from an EMBL/GenBank/DDBJ whole genome shotgun (WGS) entry which is preliminary data.</text>
</comment>
<feature type="domain" description="CUB" evidence="6">
    <location>
        <begin position="1547"/>
        <end position="1663"/>
    </location>
</feature>
<keyword evidence="5" id="KW-0732">Signal</keyword>
<feature type="domain" description="CUB" evidence="6">
    <location>
        <begin position="151"/>
        <end position="264"/>
    </location>
</feature>
<feature type="domain" description="CUB" evidence="6">
    <location>
        <begin position="1672"/>
        <end position="1789"/>
    </location>
</feature>
<dbReference type="InterPro" id="IPR000859">
    <property type="entry name" value="CUB_dom"/>
</dbReference>
<keyword evidence="2" id="KW-1015">Disulfide bond</keyword>
<comment type="caution">
    <text evidence="3">Lacks conserved residue(s) required for the propagation of feature annotation.</text>
</comment>
<feature type="chain" id="PRO_5018134687" description="CUB domain-containing protein" evidence="5">
    <location>
        <begin position="20"/>
        <end position="1850"/>
    </location>
</feature>
<dbReference type="FunFam" id="2.60.120.290:FF:000013">
    <property type="entry name" value="Membrane frizzled-related protein"/>
    <property type="match status" value="2"/>
</dbReference>
<evidence type="ECO:0000256" key="1">
    <source>
        <dbReference type="ARBA" id="ARBA00022737"/>
    </source>
</evidence>
<dbReference type="PROSITE" id="PS01180">
    <property type="entry name" value="CUB"/>
    <property type="match status" value="12"/>
</dbReference>
<keyword evidence="4" id="KW-0812">Transmembrane</keyword>
<name>A0A3M6TG93_POCDA</name>
<evidence type="ECO:0000313" key="8">
    <source>
        <dbReference type="Proteomes" id="UP000275408"/>
    </source>
</evidence>
<gene>
    <name evidence="7" type="ORF">pdam_00008704</name>
</gene>
<dbReference type="OrthoDB" id="5960476at2759"/>
<evidence type="ECO:0000256" key="2">
    <source>
        <dbReference type="ARBA" id="ARBA00023157"/>
    </source>
</evidence>
<feature type="domain" description="CUB" evidence="6">
    <location>
        <begin position="1169"/>
        <end position="1289"/>
    </location>
</feature>
<dbReference type="InterPro" id="IPR035914">
    <property type="entry name" value="Sperma_CUB_dom_sf"/>
</dbReference>
<accession>A0A3M6TG93</accession>
<dbReference type="Pfam" id="PF00431">
    <property type="entry name" value="CUB"/>
    <property type="match status" value="11"/>
</dbReference>
<dbReference type="STRING" id="46731.A0A3M6TG93"/>
<evidence type="ECO:0000256" key="3">
    <source>
        <dbReference type="PROSITE-ProRule" id="PRU00059"/>
    </source>
</evidence>
<feature type="transmembrane region" description="Helical" evidence="4">
    <location>
        <begin position="1794"/>
        <end position="1817"/>
    </location>
</feature>
<dbReference type="SMART" id="SM00042">
    <property type="entry name" value="CUB"/>
    <property type="match status" value="12"/>
</dbReference>
<dbReference type="CDD" id="cd00041">
    <property type="entry name" value="CUB"/>
    <property type="match status" value="11"/>
</dbReference>
<feature type="domain" description="CUB" evidence="6">
    <location>
        <begin position="273"/>
        <end position="393"/>
    </location>
</feature>
<organism evidence="7 8">
    <name type="scientific">Pocillopora damicornis</name>
    <name type="common">Cauliflower coral</name>
    <name type="synonym">Millepora damicornis</name>
    <dbReference type="NCBI Taxonomy" id="46731"/>
    <lineage>
        <taxon>Eukaryota</taxon>
        <taxon>Metazoa</taxon>
        <taxon>Cnidaria</taxon>
        <taxon>Anthozoa</taxon>
        <taxon>Hexacorallia</taxon>
        <taxon>Scleractinia</taxon>
        <taxon>Astrocoeniina</taxon>
        <taxon>Pocilloporidae</taxon>
        <taxon>Pocillopora</taxon>
    </lineage>
</organism>
<sequence length="1850" mass="206969">MSFILVFCLLLCKLAVTEGLSCSSSNSRDQNMNILLQSSSGVIESPGYPDGYSYEVISQCHWKLVAPEGKMVRLTFLSFQMNDYDIVEIKDPVDNWSAYRSIMRSGYLPTFTIFSTGRQLEIKVSGNRGKTGPGFSATYKMVPAAVSHGKCNPEKNTTVHLTGEGMSFFTPKFPMYLGKGAACVWNITVSGGKFIKLTFWSFRASGCEKNYANVSEVTNGKQTFLEKFCNNQYRSDQVVYSSGHNLLISALFKKGGFVATFEAVSSIPDGDSCLNDDEIELSRSSGEFASYGFPNLYPNDAKCTWTITAPPGYLIQLTFNSFNLEPSQNCKKDFVKVVEGTLYIDNPGNTVLGTFCGSTLPGVIRSKYSTMYINFETDRAGMYRGFHASFITFPDPNVGPCKLDGFDNVIQMTGSKGEVFSPKFPPGTPPRDMMCTWTITVPERHFVRFNMILFRFDGDCGKWNTSLEIRDGGNSASNLLKLYCEYIFYGRELFSSGRQLWVRFKSPRADWSFLPRFRAVFEAVKQLPAPYSCVTDKRDFDLSSETGALASYNYPLPYDLPYTVDCTWTIKTGKLRKIQLWFDSFNLTDTNPECSHSDVVEVGDGDWSLGGTLIGKFCGSQMPPVINSNDSTMWVRFITTGKTKHPGFKASYKSVVIGIGCHRYCRSRRYRATRGDEILVIPLREEDVATELRQQSDLTDTAKRALATNRGQLECLKSTYGLLESEYKNKCCNLNAEQARFLRFMKTKLPAIKVSTDESELPKPKFLTTTDSPHIGNRSTVTLPVLLDRRRRSKSFSDLSEALNLNELESPRDKTTGRQKSCENLYNEKLGENSSSNLPAKRRTEKQLGQPFGSAANKTSFKNFVEPSRKISSPARLVPLDINRVHETRKSTSKKPIEKQLGDVKDLRENQQSTVTLTNSNGIISPGYFPKNAVCNWILTAPIGSVFRISLNVYVNRRKLPCSGNYVKIYDGSDVSSDVMFEHDCSGKKDFSGYFFSSGRHVLLEVKTGAEEKSTGLILKYETFAKQEPCSINSTLDAPLSPTERNFTSPYYPHGYPLNTTCGWHIAAPQDHVVMLLITQQLDLRDSVEIFDVDGAQLIPIDIPKNELYSKFQSVYVVFKSDQRPRTFLNQEKGILVRYSAVRKGKALAEYEGTKVAVWVEPQNSITTCSFGNSYDENMNIFLEDSSGTIETPGYPSGYNNSLINECSWKIIVPTDKVVRIEFTSYRLGQYDYTEIADRINGLLPISILLSGTEPSFKFYSTGRELSIKVTARSDQKSGPGFIADYTAVPAVTSGACVLGKNSVVNMTGEGRSFSTPGYPFIVEQGTCTWNVIVNSGEFIKLTFRNIKGICAQNFIKVFDETNSTRISLGKFCTKYSDVVYSRGNKLKVEYTSLSSKKYSGGFFATYQSIQAIPGNYSGQITRYESRRIEMKDFAGEFASYNYPLPYSNDVKCLWEIERQAGHVIRLTFQFFDLQQSEDCESDYVKIEQGSYFWRTLVGKFCGSSLPDAILVNDSNMYVDFVSDSSGKYPGFHASYQILPDPAMGPCKNPFQDNVIPLTGEKGIIFSPVYPRKFIDSITCTWIITVPERHFVKLRIKSFDFRDCSESILTIRDGRSSRSDLLKSFCSISFESSVFSSSSHLWVQFVAVQNRIGASFYAEFEAVNQVPAPFACTASNQRVTFTSETGSLASYNYPLPYDDSAECVWIIRVDSDNNIKLSFDSFNLSQSDECSEDYVEVRDGQFDTSDLVGKYCGSQKPSAITSDDWELRVAFRSSGKTKYPGFRATFETKKSTGAILKIVGICVGALAAVFGITGACIKYGSCCKSDEDRVVQGTFDDKVEGVPLQEESSK</sequence>